<accession>A0ABW3D1M6</accession>
<sequence>MKNLRTFEIPFVGLKQGTHQFEHHVDDAFFETFEYAEFNSADLQVTTMLEKKSTLLEFGFQVSGTVNVNCDLTNEPFDLPIEGSLKLIVKFGEEFNDENDEILIIPHGEHKVQVAQYIYEMIVLSTPTKRVHPGIADGTLKSELLEKLEELQPKEVQDDTEETDPRWDTLKKLLTDK</sequence>
<keyword evidence="2" id="KW-1185">Reference proteome</keyword>
<name>A0ABW3D1M6_9FLAO</name>
<dbReference type="InterPro" id="IPR003772">
    <property type="entry name" value="YceD"/>
</dbReference>
<proteinExistence type="predicted"/>
<dbReference type="Proteomes" id="UP001596978">
    <property type="component" value="Unassembled WGS sequence"/>
</dbReference>
<dbReference type="EMBL" id="JBHTJH010000017">
    <property type="protein sequence ID" value="MFD0863212.1"/>
    <property type="molecule type" value="Genomic_DNA"/>
</dbReference>
<dbReference type="RefSeq" id="WP_386409046.1">
    <property type="nucleotide sequence ID" value="NZ_JBHTJH010000017.1"/>
</dbReference>
<dbReference type="Pfam" id="PF02620">
    <property type="entry name" value="YceD"/>
    <property type="match status" value="1"/>
</dbReference>
<protein>
    <submittedName>
        <fullName evidence="1">YceD family protein</fullName>
    </submittedName>
</protein>
<organism evidence="1 2">
    <name type="scientific">Sungkyunkwania multivorans</name>
    <dbReference type="NCBI Taxonomy" id="1173618"/>
    <lineage>
        <taxon>Bacteria</taxon>
        <taxon>Pseudomonadati</taxon>
        <taxon>Bacteroidota</taxon>
        <taxon>Flavobacteriia</taxon>
        <taxon>Flavobacteriales</taxon>
        <taxon>Flavobacteriaceae</taxon>
        <taxon>Sungkyunkwania</taxon>
    </lineage>
</organism>
<reference evidence="2" key="1">
    <citation type="journal article" date="2019" name="Int. J. Syst. Evol. Microbiol.">
        <title>The Global Catalogue of Microorganisms (GCM) 10K type strain sequencing project: providing services to taxonomists for standard genome sequencing and annotation.</title>
        <authorList>
            <consortium name="The Broad Institute Genomics Platform"/>
            <consortium name="The Broad Institute Genome Sequencing Center for Infectious Disease"/>
            <person name="Wu L."/>
            <person name="Ma J."/>
        </authorList>
    </citation>
    <scope>NUCLEOTIDE SEQUENCE [LARGE SCALE GENOMIC DNA]</scope>
    <source>
        <strain evidence="2">CCUG 62952</strain>
    </source>
</reference>
<evidence type="ECO:0000313" key="2">
    <source>
        <dbReference type="Proteomes" id="UP001596978"/>
    </source>
</evidence>
<gene>
    <name evidence="1" type="ORF">ACFQ1M_13445</name>
</gene>
<comment type="caution">
    <text evidence="1">The sequence shown here is derived from an EMBL/GenBank/DDBJ whole genome shotgun (WGS) entry which is preliminary data.</text>
</comment>
<evidence type="ECO:0000313" key="1">
    <source>
        <dbReference type="EMBL" id="MFD0863212.1"/>
    </source>
</evidence>